<dbReference type="InterPro" id="IPR003593">
    <property type="entry name" value="AAA+_ATPase"/>
</dbReference>
<dbReference type="InterPro" id="IPR027417">
    <property type="entry name" value="P-loop_NTPase"/>
</dbReference>
<dbReference type="SMART" id="SM00382">
    <property type="entry name" value="AAA"/>
    <property type="match status" value="1"/>
</dbReference>
<evidence type="ECO:0000259" key="6">
    <source>
        <dbReference type="PROSITE" id="PS50893"/>
    </source>
</evidence>
<dbReference type="AlphaFoldDB" id="A0ABD6E049"/>
<comment type="similarity">
    <text evidence="1">Belongs to the ABC transporter superfamily.</text>
</comment>
<dbReference type="Gene3D" id="3.40.50.300">
    <property type="entry name" value="P-loop containing nucleotide triphosphate hydrolases"/>
    <property type="match status" value="1"/>
</dbReference>
<evidence type="ECO:0000313" key="8">
    <source>
        <dbReference type="Proteomes" id="UP001597092"/>
    </source>
</evidence>
<feature type="domain" description="ABC transporter" evidence="6">
    <location>
        <begin position="10"/>
        <end position="231"/>
    </location>
</feature>
<dbReference type="EMBL" id="JBHUDP010000004">
    <property type="protein sequence ID" value="MFD1686398.1"/>
    <property type="molecule type" value="Genomic_DNA"/>
</dbReference>
<dbReference type="Proteomes" id="UP001597092">
    <property type="component" value="Unassembled WGS sequence"/>
</dbReference>
<sequence>MSEDAPAIALRARSIEQSFGDVEVLSGVSLSVERGEVAAIVGPNGSGKSTLLNVLAGIAASDDGSVSIPRGRGGARSVGYLPQRPAFREGFSARDTLGFYAQLLDGDVADDVAASLDRVGLGEVADRSVGSLSGGMTRLLGLGEAVLGDPAVLILDEPGSGLDPAMVERLFDVVGDLAADGTAVVVASHELPAVETHADTVHVLDGGTFAASGSPAELLAETGANSLSAAFLRIVRARAGEPTVRAGVGGASVVSEPGVDGSGADVEGSGTEVDESGTEVDESETDAGEAEVTVDE</sequence>
<dbReference type="SUPFAM" id="SSF52540">
    <property type="entry name" value="P-loop containing nucleoside triphosphate hydrolases"/>
    <property type="match status" value="1"/>
</dbReference>
<reference evidence="7 8" key="1">
    <citation type="journal article" date="2019" name="Int. J. Syst. Evol. Microbiol.">
        <title>The Global Catalogue of Microorganisms (GCM) 10K type strain sequencing project: providing services to taxonomists for standard genome sequencing and annotation.</title>
        <authorList>
            <consortium name="The Broad Institute Genomics Platform"/>
            <consortium name="The Broad Institute Genome Sequencing Center for Infectious Disease"/>
            <person name="Wu L."/>
            <person name="Ma J."/>
        </authorList>
    </citation>
    <scope>NUCLEOTIDE SEQUENCE [LARGE SCALE GENOMIC DNA]</scope>
    <source>
        <strain evidence="7 8">CGMCC 1.10387</strain>
    </source>
</reference>
<keyword evidence="3" id="KW-0547">Nucleotide-binding</keyword>
<evidence type="ECO:0000256" key="5">
    <source>
        <dbReference type="SAM" id="MobiDB-lite"/>
    </source>
</evidence>
<evidence type="ECO:0000256" key="2">
    <source>
        <dbReference type="ARBA" id="ARBA00022448"/>
    </source>
</evidence>
<keyword evidence="4 7" id="KW-0067">ATP-binding</keyword>
<organism evidence="7 8">
    <name type="scientific">Halobellus litoreus</name>
    <dbReference type="NCBI Taxonomy" id="755310"/>
    <lineage>
        <taxon>Archaea</taxon>
        <taxon>Methanobacteriati</taxon>
        <taxon>Methanobacteriota</taxon>
        <taxon>Stenosarchaea group</taxon>
        <taxon>Halobacteria</taxon>
        <taxon>Halobacteriales</taxon>
        <taxon>Haloferacaceae</taxon>
        <taxon>Halobellus</taxon>
    </lineage>
</organism>
<dbReference type="RefSeq" id="WP_390282238.1">
    <property type="nucleotide sequence ID" value="NZ_JBHUDP010000004.1"/>
</dbReference>
<protein>
    <submittedName>
        <fullName evidence="7">ABC transporter ATP-binding protein</fullName>
    </submittedName>
</protein>
<name>A0ABD6E049_9EURY</name>
<dbReference type="PANTHER" id="PTHR43335:SF4">
    <property type="entry name" value="ABC TRANSPORTER, ATP-BINDING PROTEIN"/>
    <property type="match status" value="1"/>
</dbReference>
<keyword evidence="2" id="KW-0813">Transport</keyword>
<dbReference type="Pfam" id="PF00005">
    <property type="entry name" value="ABC_tran"/>
    <property type="match status" value="1"/>
</dbReference>
<gene>
    <name evidence="7" type="ORF">ACFSAS_12320</name>
</gene>
<evidence type="ECO:0000256" key="4">
    <source>
        <dbReference type="ARBA" id="ARBA00022840"/>
    </source>
</evidence>
<feature type="region of interest" description="Disordered" evidence="5">
    <location>
        <begin position="249"/>
        <end position="296"/>
    </location>
</feature>
<evidence type="ECO:0000313" key="7">
    <source>
        <dbReference type="EMBL" id="MFD1686398.1"/>
    </source>
</evidence>
<dbReference type="InterPro" id="IPR003439">
    <property type="entry name" value="ABC_transporter-like_ATP-bd"/>
</dbReference>
<dbReference type="GO" id="GO:0005524">
    <property type="term" value="F:ATP binding"/>
    <property type="evidence" value="ECO:0007669"/>
    <property type="project" value="UniProtKB-KW"/>
</dbReference>
<keyword evidence="8" id="KW-1185">Reference proteome</keyword>
<evidence type="ECO:0000256" key="1">
    <source>
        <dbReference type="ARBA" id="ARBA00005417"/>
    </source>
</evidence>
<accession>A0ABD6E049</accession>
<dbReference type="PROSITE" id="PS50893">
    <property type="entry name" value="ABC_TRANSPORTER_2"/>
    <property type="match status" value="1"/>
</dbReference>
<proteinExistence type="inferred from homology"/>
<evidence type="ECO:0000256" key="3">
    <source>
        <dbReference type="ARBA" id="ARBA00022741"/>
    </source>
</evidence>
<dbReference type="PANTHER" id="PTHR43335">
    <property type="entry name" value="ABC TRANSPORTER, ATP-BINDING PROTEIN"/>
    <property type="match status" value="1"/>
</dbReference>
<feature type="compositionally biased region" description="Acidic residues" evidence="5">
    <location>
        <begin position="272"/>
        <end position="296"/>
    </location>
</feature>
<comment type="caution">
    <text evidence="7">The sequence shown here is derived from an EMBL/GenBank/DDBJ whole genome shotgun (WGS) entry which is preliminary data.</text>
</comment>